<comment type="subcellular location">
    <subcellularLocation>
        <location evidence="1">Cell membrane</location>
        <topology evidence="1">Multi-pass membrane protein</topology>
    </subcellularLocation>
</comment>
<gene>
    <name evidence="7" type="ORF">SAMN04488003_10213</name>
</gene>
<dbReference type="STRING" id="245187.SAMN04488003_10213"/>
<evidence type="ECO:0000313" key="8">
    <source>
        <dbReference type="Proteomes" id="UP000199585"/>
    </source>
</evidence>
<dbReference type="InterPro" id="IPR004757">
    <property type="entry name" value="EtNH_permease"/>
</dbReference>
<feature type="transmembrane region" description="Helical" evidence="6">
    <location>
        <begin position="289"/>
        <end position="311"/>
    </location>
</feature>
<feature type="transmembrane region" description="Helical" evidence="6">
    <location>
        <begin position="134"/>
        <end position="152"/>
    </location>
</feature>
<keyword evidence="5 6" id="KW-0472">Membrane</keyword>
<dbReference type="InterPro" id="IPR050367">
    <property type="entry name" value="APC_superfamily"/>
</dbReference>
<organism evidence="7 8">
    <name type="scientific">Loktanella fryxellensis</name>
    <dbReference type="NCBI Taxonomy" id="245187"/>
    <lineage>
        <taxon>Bacteria</taxon>
        <taxon>Pseudomonadati</taxon>
        <taxon>Pseudomonadota</taxon>
        <taxon>Alphaproteobacteria</taxon>
        <taxon>Rhodobacterales</taxon>
        <taxon>Roseobacteraceae</taxon>
        <taxon>Loktanella</taxon>
    </lineage>
</organism>
<dbReference type="PANTHER" id="PTHR42770:SF7">
    <property type="entry name" value="MEMBRANE PROTEIN"/>
    <property type="match status" value="1"/>
</dbReference>
<dbReference type="NCBIfam" id="TIGR00908">
    <property type="entry name" value="2A0305"/>
    <property type="match status" value="1"/>
</dbReference>
<protein>
    <submittedName>
        <fullName evidence="7">Ethanolamine:proton symporter, EAT family</fullName>
    </submittedName>
</protein>
<dbReference type="OrthoDB" id="9762947at2"/>
<evidence type="ECO:0000256" key="5">
    <source>
        <dbReference type="ARBA" id="ARBA00023136"/>
    </source>
</evidence>
<evidence type="ECO:0000256" key="2">
    <source>
        <dbReference type="ARBA" id="ARBA00022475"/>
    </source>
</evidence>
<dbReference type="GO" id="GO:0022857">
    <property type="term" value="F:transmembrane transporter activity"/>
    <property type="evidence" value="ECO:0007669"/>
    <property type="project" value="InterPro"/>
</dbReference>
<feature type="transmembrane region" description="Helical" evidence="6">
    <location>
        <begin position="359"/>
        <end position="377"/>
    </location>
</feature>
<feature type="transmembrane region" description="Helical" evidence="6">
    <location>
        <begin position="423"/>
        <end position="441"/>
    </location>
</feature>
<evidence type="ECO:0000256" key="3">
    <source>
        <dbReference type="ARBA" id="ARBA00022692"/>
    </source>
</evidence>
<feature type="transmembrane region" description="Helical" evidence="6">
    <location>
        <begin position="159"/>
        <end position="180"/>
    </location>
</feature>
<keyword evidence="4 6" id="KW-1133">Transmembrane helix</keyword>
<dbReference type="Gene3D" id="1.20.1740.10">
    <property type="entry name" value="Amino acid/polyamine transporter I"/>
    <property type="match status" value="1"/>
</dbReference>
<dbReference type="AlphaFoldDB" id="A0A1H7ZJZ1"/>
<dbReference type="PIRSF" id="PIRSF006060">
    <property type="entry name" value="AA_transporter"/>
    <property type="match status" value="1"/>
</dbReference>
<dbReference type="RefSeq" id="WP_089898383.1">
    <property type="nucleotide sequence ID" value="NZ_FOCI01000002.1"/>
</dbReference>
<keyword evidence="8" id="KW-1185">Reference proteome</keyword>
<proteinExistence type="predicted"/>
<sequence length="465" mass="48196">MADPQLDKAYLEQRQLKRGTAGWVLLAGLGVSYVISGDFAGWNFGIGVAGWGGFVIATILMAIMYFTLVLSLAEMSAAIPAAGGGYSFARQAMGPVGGYLTGLAVLIEYALAPAAIVIFIGAAVQSLIGFDGPVVYAVFYVVFVGIHLAGVGEALKVMMVISGLAVFAIIATAVALVGHFDAALLFDVPATDAVGASTFLPYGLFGVWAALPFAMWLFLAVEGVPLAAEEAQDPARDMPKAIIGAMSFLLVMAALVVVLLAGAAGAQLIGASGVPLVDALNAVGNGRLATLVNILGLAGLIASFFSIIYGYSRLVFALSRAGYLPPALSITTTRKVPARALIVPGVLGFLASLSGQGDLMLSMAVVGATLSYALMAYSHIRLRRTQPDLPRPYRTPGGTVTSGTALVLSLVALTGVIAYDPLAFVYTLVLFGIGAAYFFGYSRHHLVAKTAAEEFAMLQAAQRDI</sequence>
<feature type="transmembrane region" description="Helical" evidence="6">
    <location>
        <begin position="48"/>
        <end position="70"/>
    </location>
</feature>
<feature type="transmembrane region" description="Helical" evidence="6">
    <location>
        <begin position="99"/>
        <end position="128"/>
    </location>
</feature>
<dbReference type="GO" id="GO:0005886">
    <property type="term" value="C:plasma membrane"/>
    <property type="evidence" value="ECO:0007669"/>
    <property type="project" value="UniProtKB-SubCell"/>
</dbReference>
<evidence type="ECO:0000256" key="1">
    <source>
        <dbReference type="ARBA" id="ARBA00004651"/>
    </source>
</evidence>
<feature type="transmembrane region" description="Helical" evidence="6">
    <location>
        <begin position="200"/>
        <end position="221"/>
    </location>
</feature>
<evidence type="ECO:0000313" key="7">
    <source>
        <dbReference type="EMBL" id="SEM58645.1"/>
    </source>
</evidence>
<dbReference type="Pfam" id="PF13520">
    <property type="entry name" value="AA_permease_2"/>
    <property type="match status" value="1"/>
</dbReference>
<reference evidence="7 8" key="1">
    <citation type="submission" date="2016-10" db="EMBL/GenBank/DDBJ databases">
        <authorList>
            <person name="de Groot N.N."/>
        </authorList>
    </citation>
    <scope>NUCLEOTIDE SEQUENCE [LARGE SCALE GENOMIC DNA]</scope>
    <source>
        <strain evidence="7 8">DSM 16213</strain>
    </source>
</reference>
<evidence type="ECO:0000256" key="6">
    <source>
        <dbReference type="SAM" id="Phobius"/>
    </source>
</evidence>
<keyword evidence="3 6" id="KW-0812">Transmembrane</keyword>
<evidence type="ECO:0000256" key="4">
    <source>
        <dbReference type="ARBA" id="ARBA00022989"/>
    </source>
</evidence>
<dbReference type="Proteomes" id="UP000199585">
    <property type="component" value="Unassembled WGS sequence"/>
</dbReference>
<accession>A0A1H7ZJZ1</accession>
<keyword evidence="2" id="KW-1003">Cell membrane</keyword>
<feature type="transmembrane region" description="Helical" evidence="6">
    <location>
        <begin position="398"/>
        <end position="417"/>
    </location>
</feature>
<feature type="transmembrane region" description="Helical" evidence="6">
    <location>
        <begin position="242"/>
        <end position="269"/>
    </location>
</feature>
<feature type="transmembrane region" description="Helical" evidence="6">
    <location>
        <begin position="21"/>
        <end position="42"/>
    </location>
</feature>
<name>A0A1H7ZJZ1_9RHOB</name>
<dbReference type="InterPro" id="IPR002293">
    <property type="entry name" value="AA/rel_permease1"/>
</dbReference>
<feature type="transmembrane region" description="Helical" evidence="6">
    <location>
        <begin position="336"/>
        <end position="353"/>
    </location>
</feature>
<dbReference type="EMBL" id="FOCI01000002">
    <property type="protein sequence ID" value="SEM58645.1"/>
    <property type="molecule type" value="Genomic_DNA"/>
</dbReference>
<dbReference type="PANTHER" id="PTHR42770">
    <property type="entry name" value="AMINO ACID TRANSPORTER-RELATED"/>
    <property type="match status" value="1"/>
</dbReference>